<evidence type="ECO:0000313" key="4">
    <source>
        <dbReference type="Proteomes" id="UP000319383"/>
    </source>
</evidence>
<gene>
    <name evidence="3" type="ORF">Mal52_11690</name>
</gene>
<feature type="region of interest" description="Disordered" evidence="2">
    <location>
        <begin position="180"/>
        <end position="203"/>
    </location>
</feature>
<dbReference type="RefSeq" id="WP_145374718.1">
    <property type="nucleotide sequence ID" value="NZ_CP036276.1"/>
</dbReference>
<evidence type="ECO:0000256" key="1">
    <source>
        <dbReference type="SAM" id="Coils"/>
    </source>
</evidence>
<dbReference type="AlphaFoldDB" id="A0A517ZJN7"/>
<evidence type="ECO:0000256" key="2">
    <source>
        <dbReference type="SAM" id="MobiDB-lite"/>
    </source>
</evidence>
<evidence type="ECO:0000313" key="3">
    <source>
        <dbReference type="EMBL" id="QDU42702.1"/>
    </source>
</evidence>
<keyword evidence="4" id="KW-1185">Reference proteome</keyword>
<organism evidence="3 4">
    <name type="scientific">Symmachiella dynata</name>
    <dbReference type="NCBI Taxonomy" id="2527995"/>
    <lineage>
        <taxon>Bacteria</taxon>
        <taxon>Pseudomonadati</taxon>
        <taxon>Planctomycetota</taxon>
        <taxon>Planctomycetia</taxon>
        <taxon>Planctomycetales</taxon>
        <taxon>Planctomycetaceae</taxon>
        <taxon>Symmachiella</taxon>
    </lineage>
</organism>
<sequence length="517" mass="57458">MASSKNTGLTLTLVFFVITTLISSVWAIMMTQENQERLATQEEDKKTAVEANQLAKSTLDDINQLKALLGHDHPEVGDANEELKDETVIGAVLNDLKTYGGDLQEGTVLATLQNLHAALSSANQQLAQKQKMYDELQTRFAMLDQTNKDQLAKLDEARTAAEQSLAENTETHQDILAKKDDTIREKQESVNSAEGRAEEAEQKLADVSTDLGERIKRQSALNRRLSGELREIKKEEVERPDGEIVKASRDKRMVWINLGSSDRLPKRMTFSVYKKGHSGIARTNADIKGAIEITKILGPHLAEARVVDADFRLPITDRDPIYTPLWSPGRTEKMAIVGFVDLDGDGRSDRKKLRELITSSGASVVTEILDDGTTIPEDADFSELISTDVKFVILGDMPRPEDSSVPKERQQILDVLREFNSMQEAALDNGVRLVSLSDFLNFIGYKAEQRLYRPGDKRKYTLKSGSRSAAVDETIIRMGDGSSGQTAGKYSRHPLLKTRSSSDQTSKRYKAGSKDDK</sequence>
<dbReference type="EMBL" id="CP036276">
    <property type="protein sequence ID" value="QDU42702.1"/>
    <property type="molecule type" value="Genomic_DNA"/>
</dbReference>
<feature type="region of interest" description="Disordered" evidence="2">
    <location>
        <begin position="473"/>
        <end position="517"/>
    </location>
</feature>
<dbReference type="Proteomes" id="UP000319383">
    <property type="component" value="Chromosome"/>
</dbReference>
<proteinExistence type="predicted"/>
<dbReference type="KEGG" id="sdyn:Mal52_11690"/>
<protein>
    <submittedName>
        <fullName evidence="3">Uncharacterized protein</fullName>
    </submittedName>
</protein>
<reference evidence="3 4" key="1">
    <citation type="submission" date="2019-02" db="EMBL/GenBank/DDBJ databases">
        <title>Deep-cultivation of Planctomycetes and their phenomic and genomic characterization uncovers novel biology.</title>
        <authorList>
            <person name="Wiegand S."/>
            <person name="Jogler M."/>
            <person name="Boedeker C."/>
            <person name="Pinto D."/>
            <person name="Vollmers J."/>
            <person name="Rivas-Marin E."/>
            <person name="Kohn T."/>
            <person name="Peeters S.H."/>
            <person name="Heuer A."/>
            <person name="Rast P."/>
            <person name="Oberbeckmann S."/>
            <person name="Bunk B."/>
            <person name="Jeske O."/>
            <person name="Meyerdierks A."/>
            <person name="Storesund J.E."/>
            <person name="Kallscheuer N."/>
            <person name="Luecker S."/>
            <person name="Lage O.M."/>
            <person name="Pohl T."/>
            <person name="Merkel B.J."/>
            <person name="Hornburger P."/>
            <person name="Mueller R.-W."/>
            <person name="Bruemmer F."/>
            <person name="Labrenz M."/>
            <person name="Spormann A.M."/>
            <person name="Op den Camp H."/>
            <person name="Overmann J."/>
            <person name="Amann R."/>
            <person name="Jetten M.S.M."/>
            <person name="Mascher T."/>
            <person name="Medema M.H."/>
            <person name="Devos D.P."/>
            <person name="Kaster A.-K."/>
            <person name="Ovreas L."/>
            <person name="Rohde M."/>
            <person name="Galperin M.Y."/>
            <person name="Jogler C."/>
        </authorList>
    </citation>
    <scope>NUCLEOTIDE SEQUENCE [LARGE SCALE GENOMIC DNA]</scope>
    <source>
        <strain evidence="3 4">Mal52</strain>
    </source>
</reference>
<accession>A0A517ZJN7</accession>
<keyword evidence="1" id="KW-0175">Coiled coil</keyword>
<name>A0A517ZJN7_9PLAN</name>
<feature type="coiled-coil region" evidence="1">
    <location>
        <begin position="109"/>
        <end position="139"/>
    </location>
</feature>